<evidence type="ECO:0000256" key="1">
    <source>
        <dbReference type="SAM" id="MobiDB-lite"/>
    </source>
</evidence>
<proteinExistence type="predicted"/>
<feature type="region of interest" description="Disordered" evidence="1">
    <location>
        <begin position="134"/>
        <end position="185"/>
    </location>
</feature>
<feature type="compositionally biased region" description="Basic residues" evidence="1">
    <location>
        <begin position="141"/>
        <end position="154"/>
    </location>
</feature>
<evidence type="ECO:0000313" key="2">
    <source>
        <dbReference type="EMBL" id="CAH0718449.1"/>
    </source>
</evidence>
<feature type="region of interest" description="Disordered" evidence="1">
    <location>
        <begin position="1"/>
        <end position="31"/>
    </location>
</feature>
<organism evidence="2 3">
    <name type="scientific">Brenthis ino</name>
    <name type="common">lesser marbled fritillary</name>
    <dbReference type="NCBI Taxonomy" id="405034"/>
    <lineage>
        <taxon>Eukaryota</taxon>
        <taxon>Metazoa</taxon>
        <taxon>Ecdysozoa</taxon>
        <taxon>Arthropoda</taxon>
        <taxon>Hexapoda</taxon>
        <taxon>Insecta</taxon>
        <taxon>Pterygota</taxon>
        <taxon>Neoptera</taxon>
        <taxon>Endopterygota</taxon>
        <taxon>Lepidoptera</taxon>
        <taxon>Glossata</taxon>
        <taxon>Ditrysia</taxon>
        <taxon>Papilionoidea</taxon>
        <taxon>Nymphalidae</taxon>
        <taxon>Heliconiinae</taxon>
        <taxon>Argynnini</taxon>
        <taxon>Brenthis</taxon>
    </lineage>
</organism>
<accession>A0A8J9Y4F4</accession>
<reference evidence="2" key="1">
    <citation type="submission" date="2021-12" db="EMBL/GenBank/DDBJ databases">
        <authorList>
            <person name="Martin H S."/>
        </authorList>
    </citation>
    <scope>NUCLEOTIDE SEQUENCE</scope>
</reference>
<dbReference type="EMBL" id="OV170233">
    <property type="protein sequence ID" value="CAH0718449.1"/>
    <property type="molecule type" value="Genomic_DNA"/>
</dbReference>
<dbReference type="OrthoDB" id="421040at2759"/>
<dbReference type="AlphaFoldDB" id="A0A8J9Y4F4"/>
<dbReference type="Proteomes" id="UP000838878">
    <property type="component" value="Chromosome 13"/>
</dbReference>
<name>A0A8J9Y4F4_9NEOP</name>
<feature type="compositionally biased region" description="Basic and acidic residues" evidence="1">
    <location>
        <begin position="162"/>
        <end position="185"/>
    </location>
</feature>
<gene>
    <name evidence="2" type="ORF">BINO364_LOCUS4937</name>
</gene>
<protein>
    <submittedName>
        <fullName evidence="2">Uncharacterized protein</fullName>
    </submittedName>
</protein>
<feature type="non-terminal residue" evidence="2">
    <location>
        <position position="361"/>
    </location>
</feature>
<evidence type="ECO:0000313" key="3">
    <source>
        <dbReference type="Proteomes" id="UP000838878"/>
    </source>
</evidence>
<sequence length="361" mass="41819">MDSSVLSTESIFESSNLSENQCESNSLMAGQQECEDSIQNMSELTDNARRMKRNRNEGILQSDEESAEDFIVVRRKAKRVARIPNNNDMLEEVLSSQESIVGETCITQHERGVDLFVNEENKTYDTLEENAFQSNENTTQYRKKKKNNKNKKTQKQQNVVNHIEESENQEIEKKSEDRNKSRSETKNNNNFVTLITKLKDIVLSDEINKAGDQSIPFKKICTNPSQVFQPKTYWDSSLSRAIAERRLALKKFRRNPIPNNFDKLTSKIADAQRLTRRARTNDWQDYAEYPQPTLHSDNEALQQDFSLEELQNCLKKKDTAPGDDNITYSMIYNLPNEANSRQPTAVLLILVALQKLEYRYR</sequence>
<keyword evidence="3" id="KW-1185">Reference proteome</keyword>
<feature type="compositionally biased region" description="Polar residues" evidence="1">
    <location>
        <begin position="1"/>
        <end position="29"/>
    </location>
</feature>